<evidence type="ECO:0000256" key="2">
    <source>
        <dbReference type="SAM" id="SignalP"/>
    </source>
</evidence>
<feature type="compositionally biased region" description="Low complexity" evidence="1">
    <location>
        <begin position="28"/>
        <end position="47"/>
    </location>
</feature>
<feature type="region of interest" description="Disordered" evidence="1">
    <location>
        <begin position="28"/>
        <end position="82"/>
    </location>
</feature>
<organism evidence="4 5">
    <name type="scientific">Anaeromyxobacter oryzae</name>
    <dbReference type="NCBI Taxonomy" id="2918170"/>
    <lineage>
        <taxon>Bacteria</taxon>
        <taxon>Pseudomonadati</taxon>
        <taxon>Myxococcota</taxon>
        <taxon>Myxococcia</taxon>
        <taxon>Myxococcales</taxon>
        <taxon>Cystobacterineae</taxon>
        <taxon>Anaeromyxobacteraceae</taxon>
        <taxon>Anaeromyxobacter</taxon>
    </lineage>
</organism>
<dbReference type="InterPro" id="IPR037682">
    <property type="entry name" value="TonB_C"/>
</dbReference>
<evidence type="ECO:0000256" key="1">
    <source>
        <dbReference type="SAM" id="MobiDB-lite"/>
    </source>
</evidence>
<feature type="signal peptide" evidence="2">
    <location>
        <begin position="1"/>
        <end position="22"/>
    </location>
</feature>
<dbReference type="Pfam" id="PF03544">
    <property type="entry name" value="TonB_C"/>
    <property type="match status" value="1"/>
</dbReference>
<keyword evidence="5" id="KW-1185">Reference proteome</keyword>
<dbReference type="RefSeq" id="WP_248361217.1">
    <property type="nucleotide sequence ID" value="NZ_AP025591.1"/>
</dbReference>
<feature type="chain" id="PRO_5046689377" description="TonB C-terminal domain-containing protein" evidence="2">
    <location>
        <begin position="23"/>
        <end position="178"/>
    </location>
</feature>
<protein>
    <recommendedName>
        <fullName evidence="3">TonB C-terminal domain-containing protein</fullName>
    </recommendedName>
</protein>
<dbReference type="NCBIfam" id="NF033768">
    <property type="entry name" value="myxo_SS_tail"/>
    <property type="match status" value="1"/>
</dbReference>
<name>A0ABM7WUX9_9BACT</name>
<sequence>MRLALLPALAALALVLVLTACGRDREPATATTAAPQAPAPAADAGPALDPGRLAPHAPSRSTRGPARDAASAAPLCGDPGTGPEPDGALLRAFVAGRTKGIRECYDRALKRDASLRGRVVVRFTIGRCGEVSELELTGKRRGPSDLADCVTRAVKAWRLPFRPSEPVAVEYPFNFTAG</sequence>
<dbReference type="Proteomes" id="UP001162891">
    <property type="component" value="Chromosome"/>
</dbReference>
<dbReference type="InterPro" id="IPR049806">
    <property type="entry name" value="MasK-like_C"/>
</dbReference>
<proteinExistence type="predicted"/>
<accession>A0ABM7WUX9</accession>
<gene>
    <name evidence="4" type="ORF">AMOR_23100</name>
</gene>
<dbReference type="Gene3D" id="3.30.1150.10">
    <property type="match status" value="1"/>
</dbReference>
<keyword evidence="2" id="KW-0732">Signal</keyword>
<dbReference type="EMBL" id="AP025591">
    <property type="protein sequence ID" value="BDG03314.1"/>
    <property type="molecule type" value="Genomic_DNA"/>
</dbReference>
<dbReference type="PROSITE" id="PS51257">
    <property type="entry name" value="PROKAR_LIPOPROTEIN"/>
    <property type="match status" value="1"/>
</dbReference>
<feature type="domain" description="TonB C-terminal" evidence="3">
    <location>
        <begin position="113"/>
        <end position="176"/>
    </location>
</feature>
<dbReference type="SUPFAM" id="SSF74653">
    <property type="entry name" value="TolA/TonB C-terminal domain"/>
    <property type="match status" value="1"/>
</dbReference>
<evidence type="ECO:0000313" key="4">
    <source>
        <dbReference type="EMBL" id="BDG03314.1"/>
    </source>
</evidence>
<reference evidence="5" key="1">
    <citation type="journal article" date="2022" name="Int. J. Syst. Evol. Microbiol.">
        <title>Anaeromyxobacter oryzae sp. nov., Anaeromyxobacter diazotrophicus sp. nov. and Anaeromyxobacter paludicola sp. nov., isolated from paddy soils.</title>
        <authorList>
            <person name="Itoh H."/>
            <person name="Xu Z."/>
            <person name="Mise K."/>
            <person name="Masuda Y."/>
            <person name="Ushijima N."/>
            <person name="Hayakawa C."/>
            <person name="Shiratori Y."/>
            <person name="Senoo K."/>
        </authorList>
    </citation>
    <scope>NUCLEOTIDE SEQUENCE [LARGE SCALE GENOMIC DNA]</scope>
    <source>
        <strain evidence="5">Red232</strain>
    </source>
</reference>
<evidence type="ECO:0000259" key="3">
    <source>
        <dbReference type="Pfam" id="PF03544"/>
    </source>
</evidence>
<evidence type="ECO:0000313" key="5">
    <source>
        <dbReference type="Proteomes" id="UP001162891"/>
    </source>
</evidence>